<dbReference type="Proteomes" id="UP000244867">
    <property type="component" value="Unassembled WGS sequence"/>
</dbReference>
<proteinExistence type="predicted"/>
<sequence>MSTRSAWTRPFGLVAGWLVVAALAVAVGVVTVTRVGGTLSDRGPLGNQAARNDLREGSATPDPSLEVVQRTFAEEFGEVDVSCQGAFARGVDARPRAGWRTVSFETGPDDDVDAVFARAGRSIEIEVFCNRGEPTVSEVERNELPDE</sequence>
<gene>
    <name evidence="2" type="ORF">C7S10_21360</name>
</gene>
<keyword evidence="3" id="KW-1185">Reference proteome</keyword>
<comment type="caution">
    <text evidence="2">The sequence shown here is derived from an EMBL/GenBank/DDBJ whole genome shotgun (WGS) entry which is preliminary data.</text>
</comment>
<evidence type="ECO:0000256" key="1">
    <source>
        <dbReference type="SAM" id="MobiDB-lite"/>
    </source>
</evidence>
<accession>A0A2R7YRJ2</accession>
<evidence type="ECO:0000313" key="2">
    <source>
        <dbReference type="EMBL" id="PUA79025.1"/>
    </source>
</evidence>
<dbReference type="OrthoDB" id="3782348at2"/>
<organism evidence="2 3">
    <name type="scientific">Nocardioides currus</name>
    <dbReference type="NCBI Taxonomy" id="2133958"/>
    <lineage>
        <taxon>Bacteria</taxon>
        <taxon>Bacillati</taxon>
        <taxon>Actinomycetota</taxon>
        <taxon>Actinomycetes</taxon>
        <taxon>Propionibacteriales</taxon>
        <taxon>Nocardioidaceae</taxon>
        <taxon>Nocardioides</taxon>
    </lineage>
</organism>
<dbReference type="RefSeq" id="WP_108346850.1">
    <property type="nucleotide sequence ID" value="NZ_PYXZ01000013.1"/>
</dbReference>
<evidence type="ECO:0000313" key="3">
    <source>
        <dbReference type="Proteomes" id="UP000244867"/>
    </source>
</evidence>
<name>A0A2R7YRJ2_9ACTN</name>
<reference evidence="2 3" key="1">
    <citation type="submission" date="2018-03" db="EMBL/GenBank/DDBJ databases">
        <authorList>
            <person name="Keele B.F."/>
        </authorList>
    </citation>
    <scope>NUCLEOTIDE SEQUENCE [LARGE SCALE GENOMIC DNA]</scope>
    <source>
        <strain evidence="2 3">IB-3</strain>
    </source>
</reference>
<dbReference type="AlphaFoldDB" id="A0A2R7YRJ2"/>
<protein>
    <recommendedName>
        <fullName evidence="4">Septum formation initiator</fullName>
    </recommendedName>
</protein>
<evidence type="ECO:0008006" key="4">
    <source>
        <dbReference type="Google" id="ProtNLM"/>
    </source>
</evidence>
<dbReference type="EMBL" id="PYXZ01000013">
    <property type="protein sequence ID" value="PUA79025.1"/>
    <property type="molecule type" value="Genomic_DNA"/>
</dbReference>
<feature type="region of interest" description="Disordered" evidence="1">
    <location>
        <begin position="41"/>
        <end position="64"/>
    </location>
</feature>